<feature type="domain" description="Tyr recombinase" evidence="5">
    <location>
        <begin position="163"/>
        <end position="343"/>
    </location>
</feature>
<dbReference type="Gene3D" id="1.10.150.130">
    <property type="match status" value="1"/>
</dbReference>
<accession>A0A8D4UTK1</accession>
<feature type="domain" description="Core-binding (CB)" evidence="6">
    <location>
        <begin position="61"/>
        <end position="140"/>
    </location>
</feature>
<gene>
    <name evidence="7" type="ORF">Dia5BBH33_03550</name>
</gene>
<dbReference type="SUPFAM" id="SSF56349">
    <property type="entry name" value="DNA breaking-rejoining enzymes"/>
    <property type="match status" value="1"/>
</dbReference>
<evidence type="ECO:0000313" key="7">
    <source>
        <dbReference type="EMBL" id="BBK24420.1"/>
    </source>
</evidence>
<dbReference type="Gene3D" id="1.10.443.10">
    <property type="entry name" value="Intergrase catalytic core"/>
    <property type="match status" value="1"/>
</dbReference>
<evidence type="ECO:0000259" key="5">
    <source>
        <dbReference type="PROSITE" id="PS51898"/>
    </source>
</evidence>
<dbReference type="GO" id="GO:0003677">
    <property type="term" value="F:DNA binding"/>
    <property type="evidence" value="ECO:0007669"/>
    <property type="project" value="UniProtKB-UniRule"/>
</dbReference>
<dbReference type="InterPro" id="IPR011010">
    <property type="entry name" value="DNA_brk_join_enz"/>
</dbReference>
<dbReference type="CDD" id="cd01189">
    <property type="entry name" value="INT_ICEBs1_C_like"/>
    <property type="match status" value="1"/>
</dbReference>
<evidence type="ECO:0000256" key="4">
    <source>
        <dbReference type="PROSITE-ProRule" id="PRU01248"/>
    </source>
</evidence>
<dbReference type="OrthoDB" id="9785687at2"/>
<comment type="similarity">
    <text evidence="1">Belongs to the 'phage' integrase family.</text>
</comment>
<dbReference type="PROSITE" id="PS51900">
    <property type="entry name" value="CB"/>
    <property type="match status" value="1"/>
</dbReference>
<protein>
    <submittedName>
        <fullName evidence="7">Site-specific integrase</fullName>
    </submittedName>
</protein>
<dbReference type="KEGG" id="dho:Dia5BBH33_03550"/>
<dbReference type="Proteomes" id="UP000320585">
    <property type="component" value="Chromosome"/>
</dbReference>
<dbReference type="PROSITE" id="PS51898">
    <property type="entry name" value="TYR_RECOMBINASE"/>
    <property type="match status" value="1"/>
</dbReference>
<evidence type="ECO:0000256" key="2">
    <source>
        <dbReference type="ARBA" id="ARBA00023125"/>
    </source>
</evidence>
<dbReference type="GO" id="GO:0015074">
    <property type="term" value="P:DNA integration"/>
    <property type="evidence" value="ECO:0007669"/>
    <property type="project" value="InterPro"/>
</dbReference>
<dbReference type="Pfam" id="PF00589">
    <property type="entry name" value="Phage_integrase"/>
    <property type="match status" value="1"/>
</dbReference>
<keyword evidence="8" id="KW-1185">Reference proteome</keyword>
<dbReference type="InterPro" id="IPR028259">
    <property type="entry name" value="AP2-like_int_N"/>
</dbReference>
<evidence type="ECO:0000313" key="8">
    <source>
        <dbReference type="Proteomes" id="UP000320585"/>
    </source>
</evidence>
<organism evidence="7 8">
    <name type="scientific">Dialister hominis</name>
    <dbReference type="NCBI Taxonomy" id="2582419"/>
    <lineage>
        <taxon>Bacteria</taxon>
        <taxon>Bacillati</taxon>
        <taxon>Bacillota</taxon>
        <taxon>Negativicutes</taxon>
        <taxon>Veillonellales</taxon>
        <taxon>Veillonellaceae</taxon>
        <taxon>Dialister</taxon>
    </lineage>
</organism>
<dbReference type="GeneID" id="92715580"/>
<evidence type="ECO:0000256" key="3">
    <source>
        <dbReference type="ARBA" id="ARBA00023172"/>
    </source>
</evidence>
<sequence>MREKNQSICLVLSYKVNGKWKQKTKQGFKTKRAARNYQDTLLDAVRQEAETETIKDIQDITLKDFTNEIFLRDKKNTIEYGTRQNYIVMLTRFESIANKPIKSIKEYEVVNAYNLLLDRLKVSTSNLSLAYLKTVLNYAVNTYKIIRVSPAQSVEMAKDKRKKEIKAFTKEEAEQLISSIKNPLYKMITLTAYLTGMRYGEIVALRWSDVDFFNQTITVSKSYGLCQNGKFGIKIPKTKNSYRTLHCPARLIKALIQWKESNPIQIDGRVYPTTRATHSNLVIEIGKFKKGMNIHSLRHTFATLLLSETQDINLVAACLGDNPATVARTYVHYTQDIRKKANDYIDAIFN</sequence>
<dbReference type="PANTHER" id="PTHR30349:SF64">
    <property type="entry name" value="PROPHAGE INTEGRASE INTD-RELATED"/>
    <property type="match status" value="1"/>
</dbReference>
<proteinExistence type="inferred from homology"/>
<dbReference type="PANTHER" id="PTHR30349">
    <property type="entry name" value="PHAGE INTEGRASE-RELATED"/>
    <property type="match status" value="1"/>
</dbReference>
<dbReference type="InterPro" id="IPR013762">
    <property type="entry name" value="Integrase-like_cat_sf"/>
</dbReference>
<keyword evidence="2 4" id="KW-0238">DNA-binding</keyword>
<dbReference type="InterPro" id="IPR010998">
    <property type="entry name" value="Integrase_recombinase_N"/>
</dbReference>
<dbReference type="InterPro" id="IPR002104">
    <property type="entry name" value="Integrase_catalytic"/>
</dbReference>
<dbReference type="InterPro" id="IPR050090">
    <property type="entry name" value="Tyrosine_recombinase_XerCD"/>
</dbReference>
<evidence type="ECO:0000259" key="6">
    <source>
        <dbReference type="PROSITE" id="PS51900"/>
    </source>
</evidence>
<evidence type="ECO:0000256" key="1">
    <source>
        <dbReference type="ARBA" id="ARBA00008857"/>
    </source>
</evidence>
<dbReference type="InterPro" id="IPR044068">
    <property type="entry name" value="CB"/>
</dbReference>
<dbReference type="GO" id="GO:0006310">
    <property type="term" value="P:DNA recombination"/>
    <property type="evidence" value="ECO:0007669"/>
    <property type="project" value="UniProtKB-KW"/>
</dbReference>
<dbReference type="AlphaFoldDB" id="A0A8D4UTK1"/>
<dbReference type="RefSeq" id="WP_143332243.1">
    <property type="nucleotide sequence ID" value="NZ_AP019697.1"/>
</dbReference>
<reference evidence="8" key="1">
    <citation type="submission" date="2019-05" db="EMBL/GenBank/DDBJ databases">
        <title>Complete genome sequencing of Dialister sp. strain 5BBH33.</title>
        <authorList>
            <person name="Sakamoto M."/>
            <person name="Murakami T."/>
            <person name="Mori H."/>
        </authorList>
    </citation>
    <scope>NUCLEOTIDE SEQUENCE [LARGE SCALE GENOMIC DNA]</scope>
    <source>
        <strain evidence="8">5BBH33</strain>
    </source>
</reference>
<name>A0A8D4UTK1_9FIRM</name>
<dbReference type="EMBL" id="AP019697">
    <property type="protein sequence ID" value="BBK24420.1"/>
    <property type="molecule type" value="Genomic_DNA"/>
</dbReference>
<dbReference type="Pfam" id="PF14657">
    <property type="entry name" value="Arm-DNA-bind_4"/>
    <property type="match status" value="1"/>
</dbReference>
<keyword evidence="3" id="KW-0233">DNA recombination</keyword>